<dbReference type="SUPFAM" id="SSF53448">
    <property type="entry name" value="Nucleotide-diphospho-sugar transferases"/>
    <property type="match status" value="1"/>
</dbReference>
<feature type="domain" description="Glycosyltransferase 2-like" evidence="1">
    <location>
        <begin position="43"/>
        <end position="126"/>
    </location>
</feature>
<dbReference type="RefSeq" id="WP_262574905.1">
    <property type="nucleotide sequence ID" value="NZ_JAOQKJ010000007.1"/>
</dbReference>
<gene>
    <name evidence="2" type="ORF">OCV77_09810</name>
</gene>
<evidence type="ECO:0000313" key="2">
    <source>
        <dbReference type="EMBL" id="MCU6744791.1"/>
    </source>
</evidence>
<proteinExistence type="predicted"/>
<comment type="caution">
    <text evidence="2">The sequence shown here is derived from an EMBL/GenBank/DDBJ whole genome shotgun (WGS) entry which is preliminary data.</text>
</comment>
<organism evidence="2 3">
    <name type="scientific">Suilimivivens aceti</name>
    <dbReference type="NCBI Taxonomy" id="2981774"/>
    <lineage>
        <taxon>Bacteria</taxon>
        <taxon>Bacillati</taxon>
        <taxon>Bacillota</taxon>
        <taxon>Clostridia</taxon>
        <taxon>Lachnospirales</taxon>
        <taxon>Lachnospiraceae</taxon>
        <taxon>Suilimivivens</taxon>
    </lineage>
</organism>
<dbReference type="InterPro" id="IPR001173">
    <property type="entry name" value="Glyco_trans_2-like"/>
</dbReference>
<reference evidence="2 3" key="1">
    <citation type="journal article" date="2021" name="ISME Commun">
        <title>Automated analysis of genomic sequences facilitates high-throughput and comprehensive description of bacteria.</title>
        <authorList>
            <person name="Hitch T.C.A."/>
        </authorList>
    </citation>
    <scope>NUCLEOTIDE SEQUENCE [LARGE SCALE GENOMIC DNA]</scope>
    <source>
        <strain evidence="2 3">Sanger_18</strain>
    </source>
</reference>
<accession>A0ABT2T4I3</accession>
<dbReference type="Pfam" id="PF00535">
    <property type="entry name" value="Glycos_transf_2"/>
    <property type="match status" value="1"/>
</dbReference>
<dbReference type="Gene3D" id="3.90.550.10">
    <property type="entry name" value="Spore Coat Polysaccharide Biosynthesis Protein SpsA, Chain A"/>
    <property type="match status" value="1"/>
</dbReference>
<sequence>MKLELLVSAVEKDPRSLAEAMKIASDAVIVNQCDHHGYTAWKENGREIRCFSMEERGVGLSRNTALLFAEEDIVLFSDEDIRFDEGYEKKVLEAFLKNPDADVITFNFRVDERRATYHNAGERRIRWYNYGRYPTYSVAARLSALRKSNVSFSLLFGGGARYSNGEDSLFLHDCLKKRLHLYTSAEELGEEEYRESTWFKGYNEKFFVDRGVLYPFLYGKLARVFALRFLLAHRQEMCRQIPLPEAYRLMKKGISEGKQRR</sequence>
<dbReference type="EMBL" id="JAOQKJ010000007">
    <property type="protein sequence ID" value="MCU6744791.1"/>
    <property type="molecule type" value="Genomic_DNA"/>
</dbReference>
<name>A0ABT2T4I3_9FIRM</name>
<evidence type="ECO:0000313" key="3">
    <source>
        <dbReference type="Proteomes" id="UP001652432"/>
    </source>
</evidence>
<dbReference type="InterPro" id="IPR029044">
    <property type="entry name" value="Nucleotide-diphossugar_trans"/>
</dbReference>
<evidence type="ECO:0000259" key="1">
    <source>
        <dbReference type="Pfam" id="PF00535"/>
    </source>
</evidence>
<dbReference type="Proteomes" id="UP001652432">
    <property type="component" value="Unassembled WGS sequence"/>
</dbReference>
<dbReference type="CDD" id="cd00761">
    <property type="entry name" value="Glyco_tranf_GTA_type"/>
    <property type="match status" value="1"/>
</dbReference>
<keyword evidence="3" id="KW-1185">Reference proteome</keyword>
<protein>
    <submittedName>
        <fullName evidence="2">Glycosyltransferase family 2 protein</fullName>
    </submittedName>
</protein>